<evidence type="ECO:0000256" key="1">
    <source>
        <dbReference type="ARBA" id="ARBA00022630"/>
    </source>
</evidence>
<keyword evidence="1" id="KW-0285">Flavoprotein</keyword>
<sequence>MEANPYQADADFTAAERDSVYKCIFKRRDVRGQFLPDPIPDEVLGRILKAAHHAPSVGFMQPWDFIVVRDPDVKLKVRDAFQTANAEAADMFEGDRQETYRRLKLEGIVEAPVGICVTCDRERTGPVVVGRTHQREMDLYSAVCAVQNLWLAARAENVGVGWVSILRHADLREALGIPASIQTIAYLCVGYVSHFFQNPELEAAGWLPRTPLRDVVWFDRWHGRTGEEALLKQLG</sequence>
<dbReference type="NCBIfam" id="TIGR02476">
    <property type="entry name" value="BluB"/>
    <property type="match status" value="1"/>
</dbReference>
<evidence type="ECO:0000313" key="6">
    <source>
        <dbReference type="Proteomes" id="UP001596456"/>
    </source>
</evidence>
<dbReference type="InterPro" id="IPR000415">
    <property type="entry name" value="Nitroreductase-like"/>
</dbReference>
<dbReference type="EC" id="1.13.11.79" evidence="5"/>
<comment type="caution">
    <text evidence="5">The sequence shown here is derived from an EMBL/GenBank/DDBJ whole genome shotgun (WGS) entry which is preliminary data.</text>
</comment>
<keyword evidence="2" id="KW-0288">FMN</keyword>
<proteinExistence type="predicted"/>
<gene>
    <name evidence="5" type="primary">bluB</name>
    <name evidence="5" type="ORF">ACFQPS_17910</name>
</gene>
<feature type="domain" description="Nitroreductase" evidence="4">
    <location>
        <begin position="25"/>
        <end position="191"/>
    </location>
</feature>
<dbReference type="InterPro" id="IPR012825">
    <property type="entry name" value="BluB"/>
</dbReference>
<keyword evidence="3 5" id="KW-0560">Oxidoreductase</keyword>
<dbReference type="InterPro" id="IPR029479">
    <property type="entry name" value="Nitroreductase"/>
</dbReference>
<evidence type="ECO:0000313" key="5">
    <source>
        <dbReference type="EMBL" id="MFC7335047.1"/>
    </source>
</evidence>
<evidence type="ECO:0000259" key="4">
    <source>
        <dbReference type="Pfam" id="PF00881"/>
    </source>
</evidence>
<reference evidence="6" key="1">
    <citation type="journal article" date="2019" name="Int. J. Syst. Evol. Microbiol.">
        <title>The Global Catalogue of Microorganisms (GCM) 10K type strain sequencing project: providing services to taxonomists for standard genome sequencing and annotation.</title>
        <authorList>
            <consortium name="The Broad Institute Genomics Platform"/>
            <consortium name="The Broad Institute Genome Sequencing Center for Infectious Disease"/>
            <person name="Wu L."/>
            <person name="Ma J."/>
        </authorList>
    </citation>
    <scope>NUCLEOTIDE SEQUENCE [LARGE SCALE GENOMIC DNA]</scope>
    <source>
        <strain evidence="6">CGMCC 1.16275</strain>
    </source>
</reference>
<accession>A0ABW2KYA0</accession>
<dbReference type="Proteomes" id="UP001596456">
    <property type="component" value="Unassembled WGS sequence"/>
</dbReference>
<dbReference type="Gene3D" id="3.40.109.10">
    <property type="entry name" value="NADH Oxidase"/>
    <property type="match status" value="1"/>
</dbReference>
<dbReference type="EMBL" id="JBHTCM010000025">
    <property type="protein sequence ID" value="MFC7335047.1"/>
    <property type="molecule type" value="Genomic_DNA"/>
</dbReference>
<evidence type="ECO:0000256" key="3">
    <source>
        <dbReference type="ARBA" id="ARBA00023002"/>
    </source>
</evidence>
<dbReference type="CDD" id="cd02145">
    <property type="entry name" value="BluB"/>
    <property type="match status" value="1"/>
</dbReference>
<dbReference type="Pfam" id="PF00881">
    <property type="entry name" value="Nitroreductase"/>
    <property type="match status" value="1"/>
</dbReference>
<dbReference type="GO" id="GO:0102919">
    <property type="term" value="F:5,6-dimethylbenzimidazole synthase activity"/>
    <property type="evidence" value="ECO:0007669"/>
    <property type="project" value="UniProtKB-EC"/>
</dbReference>
<name>A0ABW2KYA0_9PROT</name>
<dbReference type="InterPro" id="IPR050627">
    <property type="entry name" value="Nitroreductase/BluB"/>
</dbReference>
<dbReference type="RefSeq" id="WP_377360586.1">
    <property type="nucleotide sequence ID" value="NZ_JBHTCM010000025.1"/>
</dbReference>
<protein>
    <submittedName>
        <fullName evidence="5">5,6-dimethylbenzimidazole synthase</fullName>
        <ecNumber evidence="5">1.13.11.79</ecNumber>
    </submittedName>
</protein>
<evidence type="ECO:0000256" key="2">
    <source>
        <dbReference type="ARBA" id="ARBA00022643"/>
    </source>
</evidence>
<organism evidence="5 6">
    <name type="scientific">Rhodocista pekingensis</name>
    <dbReference type="NCBI Taxonomy" id="201185"/>
    <lineage>
        <taxon>Bacteria</taxon>
        <taxon>Pseudomonadati</taxon>
        <taxon>Pseudomonadota</taxon>
        <taxon>Alphaproteobacteria</taxon>
        <taxon>Rhodospirillales</taxon>
        <taxon>Azospirillaceae</taxon>
        <taxon>Rhodocista</taxon>
    </lineage>
</organism>
<dbReference type="PANTHER" id="PTHR23026:SF90">
    <property type="entry name" value="IODOTYROSINE DEIODINASE 1"/>
    <property type="match status" value="1"/>
</dbReference>
<dbReference type="PANTHER" id="PTHR23026">
    <property type="entry name" value="NADPH NITROREDUCTASE"/>
    <property type="match status" value="1"/>
</dbReference>
<keyword evidence="6" id="KW-1185">Reference proteome</keyword>
<dbReference type="SUPFAM" id="SSF55469">
    <property type="entry name" value="FMN-dependent nitroreductase-like"/>
    <property type="match status" value="1"/>
</dbReference>